<reference evidence="14 15" key="1">
    <citation type="journal article" date="2011" name="Proc. Natl. Acad. Sci. U.S.A.">
        <title>Evolutionary erosion of yeast sex chromosomes by mating-type switching accidents.</title>
        <authorList>
            <person name="Gordon J.L."/>
            <person name="Armisen D."/>
            <person name="Proux-Wera E."/>
            <person name="Oheigeartaigh S.S."/>
            <person name="Byrne K.P."/>
            <person name="Wolfe K.H."/>
        </authorList>
    </citation>
    <scope>NUCLEOTIDE SEQUENCE [LARGE SCALE GENOMIC DNA]</scope>
    <source>
        <strain evidence="15">ATCC MYA-139 / BCRC 22969 / CBS 8797 / CCRC 22969 / KCTC 17520 / NBRC 10181 / NCYC 3082</strain>
    </source>
</reference>
<feature type="compositionally biased region" description="Polar residues" evidence="12">
    <location>
        <begin position="95"/>
        <end position="113"/>
    </location>
</feature>
<evidence type="ECO:0000256" key="10">
    <source>
        <dbReference type="ARBA" id="ARBA00022801"/>
    </source>
</evidence>
<dbReference type="InterPro" id="IPR012337">
    <property type="entry name" value="RNaseH-like_sf"/>
</dbReference>
<dbReference type="SUPFAM" id="SSF55658">
    <property type="entry name" value="L9 N-domain-like"/>
    <property type="match status" value="2"/>
</dbReference>
<evidence type="ECO:0000256" key="12">
    <source>
        <dbReference type="SAM" id="MobiDB-lite"/>
    </source>
</evidence>
<evidence type="ECO:0000256" key="6">
    <source>
        <dbReference type="ARBA" id="ARBA00017721"/>
    </source>
</evidence>
<evidence type="ECO:0000256" key="11">
    <source>
        <dbReference type="ARBA" id="ARBA00022842"/>
    </source>
</evidence>
<dbReference type="AlphaFoldDB" id="J7RNZ3"/>
<dbReference type="InterPro" id="IPR009027">
    <property type="entry name" value="Ribosomal_bL9/RNase_H1_N"/>
</dbReference>
<dbReference type="InterPro" id="IPR036397">
    <property type="entry name" value="RNaseH_sf"/>
</dbReference>
<keyword evidence="8" id="KW-0479">Metal-binding</keyword>
<dbReference type="EMBL" id="HE978320">
    <property type="protein sequence ID" value="CCK71363.1"/>
    <property type="molecule type" value="Genomic_DNA"/>
</dbReference>
<dbReference type="InterPro" id="IPR002156">
    <property type="entry name" value="RNaseH_domain"/>
</dbReference>
<dbReference type="RefSeq" id="XP_022465609.1">
    <property type="nucleotide sequence ID" value="XM_022609188.1"/>
</dbReference>
<dbReference type="SUPFAM" id="SSF53098">
    <property type="entry name" value="Ribonuclease H-like"/>
    <property type="match status" value="1"/>
</dbReference>
<evidence type="ECO:0000256" key="9">
    <source>
        <dbReference type="ARBA" id="ARBA00022759"/>
    </source>
</evidence>
<dbReference type="HOGENOM" id="CLU_030894_0_0_1"/>
<comment type="function">
    <text evidence="3">Endonuclease that specifically degrades the RNA of RNA-DNA hybrids.</text>
</comment>
<dbReference type="PANTHER" id="PTHR10642:SF26">
    <property type="entry name" value="RIBONUCLEASE H1"/>
    <property type="match status" value="1"/>
</dbReference>
<evidence type="ECO:0000256" key="4">
    <source>
        <dbReference type="ARBA" id="ARBA00005300"/>
    </source>
</evidence>
<dbReference type="PROSITE" id="PS50879">
    <property type="entry name" value="RNASE_H_1"/>
    <property type="match status" value="1"/>
</dbReference>
<keyword evidence="7" id="KW-0540">Nuclease</keyword>
<dbReference type="InterPro" id="IPR011320">
    <property type="entry name" value="RNase_H1_N"/>
</dbReference>
<keyword evidence="10" id="KW-0378">Hydrolase</keyword>
<evidence type="ECO:0000256" key="2">
    <source>
        <dbReference type="ARBA" id="ARBA00001946"/>
    </source>
</evidence>
<name>J7RNZ3_HUIN7</name>
<dbReference type="GO" id="GO:0000287">
    <property type="term" value="F:magnesium ion binding"/>
    <property type="evidence" value="ECO:0007669"/>
    <property type="project" value="InterPro"/>
</dbReference>
<organism evidence="14 15">
    <name type="scientific">Huiozyma naganishii (strain ATCC MYA-139 / BCRC 22969 / CBS 8797 / KCTC 17520 / NBRC 10181 / NCYC 3082 / Yp74L-3)</name>
    <name type="common">Yeast</name>
    <name type="synonym">Kazachstania naganishii</name>
    <dbReference type="NCBI Taxonomy" id="1071383"/>
    <lineage>
        <taxon>Eukaryota</taxon>
        <taxon>Fungi</taxon>
        <taxon>Dikarya</taxon>
        <taxon>Ascomycota</taxon>
        <taxon>Saccharomycotina</taxon>
        <taxon>Saccharomycetes</taxon>
        <taxon>Saccharomycetales</taxon>
        <taxon>Saccharomycetaceae</taxon>
        <taxon>Huiozyma</taxon>
    </lineage>
</organism>
<dbReference type="EC" id="3.1.26.4" evidence="5"/>
<evidence type="ECO:0000256" key="7">
    <source>
        <dbReference type="ARBA" id="ARBA00022722"/>
    </source>
</evidence>
<comment type="catalytic activity">
    <reaction evidence="1">
        <text>Endonucleolytic cleavage to 5'-phosphomonoester.</text>
        <dbReference type="EC" id="3.1.26.4"/>
    </reaction>
</comment>
<feature type="domain" description="RNase H type-1" evidence="13">
    <location>
        <begin position="210"/>
        <end position="372"/>
    </location>
</feature>
<dbReference type="GeneID" id="34527087"/>
<evidence type="ECO:0000256" key="1">
    <source>
        <dbReference type="ARBA" id="ARBA00000077"/>
    </source>
</evidence>
<protein>
    <recommendedName>
        <fullName evidence="6">Ribonuclease H</fullName>
        <ecNumber evidence="5">3.1.26.4</ecNumber>
    </recommendedName>
</protein>
<dbReference type="Gene3D" id="3.30.420.10">
    <property type="entry name" value="Ribonuclease H-like superfamily/Ribonuclease H"/>
    <property type="match status" value="1"/>
</dbReference>
<dbReference type="FunFam" id="3.40.970.10:FF:000002">
    <property type="entry name" value="Ribonuclease H"/>
    <property type="match status" value="1"/>
</dbReference>
<keyword evidence="15" id="KW-1185">Reference proteome</keyword>
<dbReference type="PANTHER" id="PTHR10642">
    <property type="entry name" value="RIBONUCLEASE H1"/>
    <property type="match status" value="1"/>
</dbReference>
<dbReference type="eggNOG" id="KOG3752">
    <property type="taxonomic scope" value="Eukaryota"/>
</dbReference>
<keyword evidence="9" id="KW-0255">Endonuclease</keyword>
<accession>J7RNZ3</accession>
<reference evidence="15" key="2">
    <citation type="submission" date="2012-08" db="EMBL/GenBank/DDBJ databases">
        <title>Genome sequence of Kazachstania naganishii.</title>
        <authorList>
            <person name="Gordon J.L."/>
            <person name="Armisen D."/>
            <person name="Proux-Wera E."/>
            <person name="OhEigeartaigh S.S."/>
            <person name="Byrne K.P."/>
            <person name="Wolfe K.H."/>
        </authorList>
    </citation>
    <scope>NUCLEOTIDE SEQUENCE [LARGE SCALE GENOMIC DNA]</scope>
    <source>
        <strain evidence="15">ATCC MYA-139 / BCRC 22969 / CBS 8797 / CCRC 22969 / KCTC 17520 / NBRC 10181 / NCYC 3082</strain>
    </source>
</reference>
<proteinExistence type="inferred from homology"/>
<dbReference type="OMA" id="SINCMET"/>
<dbReference type="GO" id="GO:0043137">
    <property type="term" value="P:DNA replication, removal of RNA primer"/>
    <property type="evidence" value="ECO:0007669"/>
    <property type="project" value="TreeGrafter"/>
</dbReference>
<evidence type="ECO:0000256" key="8">
    <source>
        <dbReference type="ARBA" id="ARBA00022723"/>
    </source>
</evidence>
<dbReference type="InterPro" id="IPR037056">
    <property type="entry name" value="RNase_H1_N_sf"/>
</dbReference>
<comment type="similarity">
    <text evidence="4">Belongs to the RNase H family.</text>
</comment>
<evidence type="ECO:0000313" key="14">
    <source>
        <dbReference type="EMBL" id="CCK71363.1"/>
    </source>
</evidence>
<dbReference type="GO" id="GO:0004523">
    <property type="term" value="F:RNA-DNA hybrid ribonuclease activity"/>
    <property type="evidence" value="ECO:0007669"/>
    <property type="project" value="UniProtKB-EC"/>
</dbReference>
<dbReference type="Proteomes" id="UP000006310">
    <property type="component" value="Chromosome 7"/>
</dbReference>
<feature type="region of interest" description="Disordered" evidence="12">
    <location>
        <begin position="51"/>
        <end position="77"/>
    </location>
</feature>
<keyword evidence="11" id="KW-0460">Magnesium</keyword>
<dbReference type="KEGG" id="kng:KNAG_0G03060"/>
<dbReference type="InterPro" id="IPR017067">
    <property type="entry name" value="RNase_H1_euk"/>
</dbReference>
<feature type="region of interest" description="Disordered" evidence="12">
    <location>
        <begin position="92"/>
        <end position="113"/>
    </location>
</feature>
<evidence type="ECO:0000313" key="15">
    <source>
        <dbReference type="Proteomes" id="UP000006310"/>
    </source>
</evidence>
<dbReference type="InterPro" id="IPR050092">
    <property type="entry name" value="RNase_H"/>
</dbReference>
<gene>
    <name evidence="14" type="primary">KNAG0G03060</name>
    <name evidence="14" type="ordered locus">KNAG_0G03060</name>
</gene>
<dbReference type="STRING" id="1071383.J7RNZ3"/>
<comment type="cofactor">
    <cofactor evidence="2">
        <name>Mg(2+)</name>
        <dbReference type="ChEBI" id="CHEBI:18420"/>
    </cofactor>
</comment>
<dbReference type="CDD" id="cd09280">
    <property type="entry name" value="RNase_HI_eukaryote_like"/>
    <property type="match status" value="1"/>
</dbReference>
<dbReference type="Pfam" id="PF00075">
    <property type="entry name" value="RNase_H"/>
    <property type="match status" value="1"/>
</dbReference>
<evidence type="ECO:0000259" key="13">
    <source>
        <dbReference type="PROSITE" id="PS50879"/>
    </source>
</evidence>
<evidence type="ECO:0000256" key="3">
    <source>
        <dbReference type="ARBA" id="ARBA00004065"/>
    </source>
</evidence>
<dbReference type="Gene3D" id="3.40.970.10">
    <property type="entry name" value="Ribonuclease H1, N-terminal domain"/>
    <property type="match status" value="2"/>
</dbReference>
<dbReference type="Pfam" id="PF01693">
    <property type="entry name" value="Cauli_VI"/>
    <property type="match status" value="2"/>
</dbReference>
<evidence type="ECO:0000256" key="5">
    <source>
        <dbReference type="ARBA" id="ARBA00012180"/>
    </source>
</evidence>
<dbReference type="PIRSF" id="PIRSF036852">
    <property type="entry name" value="Ribonuclease_H1_euk"/>
    <property type="match status" value="1"/>
</dbReference>
<sequence>MAKKGYYAVQNGRSSGIYNDWDSCNSQVSGYKGAVFKKFDSYEAAQNFANSSSGLSSGGSGSYGGNQSRSNYSGGGGSSNYTSPSYSGYGYSNYRDTSPDTTPTRSNYSSYQSKVTKPTFTKDSSTKKSLYYAVRSANPNIPSKIFNNWNDCKDYTHGQKGLSFKKFDDQNGASSFLSGTVDAEKDCKIIGTSSDVFETRYKVPTTAKKFDKQCAVYCDGSSLANGTTSARAGYGAYFEGEPEKNISERLRTGAQTNNRGEIQAVSSALDKIWDNLANEPEKVNYKIKTDSEYVAKLLNDRYGFYSEAELSNLPNSDLVVPLVQKYVKTKMYYQVNKDKFQNNGDFSIEWVKGHSGHEGNEMADELAKQGASKS</sequence>
<dbReference type="OrthoDB" id="407198at2759"/>
<dbReference type="GO" id="GO:0003676">
    <property type="term" value="F:nucleic acid binding"/>
    <property type="evidence" value="ECO:0007669"/>
    <property type="project" value="InterPro"/>
</dbReference>